<dbReference type="AlphaFoldDB" id="A0A9X3DE90"/>
<evidence type="ECO:0000313" key="2">
    <source>
        <dbReference type="Proteomes" id="UP001142592"/>
    </source>
</evidence>
<comment type="caution">
    <text evidence="1">The sequence shown here is derived from an EMBL/GenBank/DDBJ whole genome shotgun (WGS) entry which is preliminary data.</text>
</comment>
<dbReference type="RefSeq" id="WP_010602120.1">
    <property type="nucleotide sequence ID" value="NZ_JAPJUH010000002.1"/>
</dbReference>
<sequence length="144" mass="16641">MNGKLQQPQFLWECMMMQSFGEVESFIDELGFDYKEKQINGLLYSAIGEVLMLGFEENTINMVTYKTTFETYYTACVDYAMRDLDYKIMIDESNNRDHVLRLDGETLTLFCLKMIANESISYSLRLFFKTGIATAKANVTVLPL</sequence>
<dbReference type="Proteomes" id="UP001142592">
    <property type="component" value="Unassembled WGS sequence"/>
</dbReference>
<proteinExistence type="predicted"/>
<organism evidence="1 2">
    <name type="scientific">Pedobacter agri</name>
    <dbReference type="NCBI Taxonomy" id="454586"/>
    <lineage>
        <taxon>Bacteria</taxon>
        <taxon>Pseudomonadati</taxon>
        <taxon>Bacteroidota</taxon>
        <taxon>Sphingobacteriia</taxon>
        <taxon>Sphingobacteriales</taxon>
        <taxon>Sphingobacteriaceae</taxon>
        <taxon>Pedobacter</taxon>
    </lineage>
</organism>
<reference evidence="1" key="1">
    <citation type="submission" date="2022-11" db="EMBL/GenBank/DDBJ databases">
        <authorList>
            <person name="Graham C."/>
            <person name="Newman J.D."/>
        </authorList>
    </citation>
    <scope>NUCLEOTIDE SEQUENCE</scope>
    <source>
        <strain evidence="1">DSM 19486</strain>
    </source>
</reference>
<keyword evidence="2" id="KW-1185">Reference proteome</keyword>
<protein>
    <submittedName>
        <fullName evidence="1">Uncharacterized protein</fullName>
    </submittedName>
</protein>
<dbReference type="EMBL" id="JAPJUH010000002">
    <property type="protein sequence ID" value="MCX3264510.1"/>
    <property type="molecule type" value="Genomic_DNA"/>
</dbReference>
<evidence type="ECO:0000313" key="1">
    <source>
        <dbReference type="EMBL" id="MCX3264510.1"/>
    </source>
</evidence>
<name>A0A9X3DE90_9SPHI</name>
<gene>
    <name evidence="1" type="ORF">OQZ29_07125</name>
</gene>
<accession>A0A9X3DE90</accession>